<evidence type="ECO:0000313" key="5">
    <source>
        <dbReference type="EMBL" id="NMH94174.1"/>
    </source>
</evidence>
<proteinExistence type="predicted"/>
<dbReference type="InterPro" id="IPR046867">
    <property type="entry name" value="AldOxase/xan_DH_MoCoBD2"/>
</dbReference>
<dbReference type="Pfam" id="PF02738">
    <property type="entry name" value="MoCoBD_1"/>
    <property type="match status" value="1"/>
</dbReference>
<dbReference type="PANTHER" id="PTHR11908:SF132">
    <property type="entry name" value="ALDEHYDE OXIDASE 1-RELATED"/>
    <property type="match status" value="1"/>
</dbReference>
<dbReference type="InterPro" id="IPR037165">
    <property type="entry name" value="AldOxase/xan_DH_Mopterin-bd_sf"/>
</dbReference>
<evidence type="ECO:0000259" key="4">
    <source>
        <dbReference type="SMART" id="SM01008"/>
    </source>
</evidence>
<comment type="caution">
    <text evidence="5">The sequence shown here is derived from an EMBL/GenBank/DDBJ whole genome shotgun (WGS) entry which is preliminary data.</text>
</comment>
<evidence type="ECO:0000256" key="3">
    <source>
        <dbReference type="ARBA" id="ARBA00053029"/>
    </source>
</evidence>
<keyword evidence="1" id="KW-0500">Molybdenum</keyword>
<dbReference type="Gene3D" id="3.90.1170.50">
    <property type="entry name" value="Aldehyde oxidase/xanthine dehydrogenase, a/b hammerhead"/>
    <property type="match status" value="1"/>
</dbReference>
<dbReference type="RefSeq" id="WP_169414865.1">
    <property type="nucleotide sequence ID" value="NZ_JAAXKZ010000098.1"/>
</dbReference>
<gene>
    <name evidence="5" type="ORF">HF519_21860</name>
</gene>
<keyword evidence="6" id="KW-1185">Reference proteome</keyword>
<dbReference type="PANTHER" id="PTHR11908">
    <property type="entry name" value="XANTHINE DEHYDROGENASE"/>
    <property type="match status" value="1"/>
</dbReference>
<dbReference type="Pfam" id="PF01315">
    <property type="entry name" value="Ald_Xan_dh_C"/>
    <property type="match status" value="1"/>
</dbReference>
<dbReference type="Pfam" id="PF20256">
    <property type="entry name" value="MoCoBD_2"/>
    <property type="match status" value="1"/>
</dbReference>
<dbReference type="AlphaFoldDB" id="A0A848DPA3"/>
<dbReference type="Gene3D" id="3.30.365.10">
    <property type="entry name" value="Aldehyde oxidase/xanthine dehydrogenase, molybdopterin binding domain"/>
    <property type="match status" value="4"/>
</dbReference>
<dbReference type="Proteomes" id="UP000586918">
    <property type="component" value="Unassembled WGS sequence"/>
</dbReference>
<dbReference type="InterPro" id="IPR016208">
    <property type="entry name" value="Ald_Oxase/xanthine_DH-like"/>
</dbReference>
<dbReference type="EMBL" id="JAAXKZ010000098">
    <property type="protein sequence ID" value="NMH94174.1"/>
    <property type="molecule type" value="Genomic_DNA"/>
</dbReference>
<dbReference type="GO" id="GO:0016491">
    <property type="term" value="F:oxidoreductase activity"/>
    <property type="evidence" value="ECO:0007669"/>
    <property type="project" value="UniProtKB-KW"/>
</dbReference>
<evidence type="ECO:0000313" key="6">
    <source>
        <dbReference type="Proteomes" id="UP000586918"/>
    </source>
</evidence>
<organism evidence="5 6">
    <name type="scientific">Pseudonocardia bannensis</name>
    <dbReference type="NCBI Taxonomy" id="630973"/>
    <lineage>
        <taxon>Bacteria</taxon>
        <taxon>Bacillati</taxon>
        <taxon>Actinomycetota</taxon>
        <taxon>Actinomycetes</taxon>
        <taxon>Pseudonocardiales</taxon>
        <taxon>Pseudonocardiaceae</taxon>
        <taxon>Pseudonocardia</taxon>
    </lineage>
</organism>
<comment type="cofactor">
    <cofactor evidence="3">
        <name>Mo-molybdopterin cytosine dinucleotide</name>
        <dbReference type="ChEBI" id="CHEBI:71308"/>
    </cofactor>
</comment>
<sequence>MIFLSSKEAALAEQRTASGPIGARIRRTEDPRLLAGQARYLDDIRLPGMLEGAVLRSPYPHARILRIDVSRARELPGVFDVITGAEVRELAAPQPVIWQQIPDQRMPESYALPTDRVRYVGEAVVAVAAVDRYVAEDALELIDIEYEPLPVAATLDEALAEDAPRLYDQWPDNKMGQHTFTRGNVDEAFTQADVVLRETLYYGRQMGLPLETRGCIASWDTYTNQLDLWLSTQGAHVNRDLMGEALRKPVHEIRVRVPDVGGGFGNKLDFYIEEVLASLMSRRTGRPVKIIEDRVESFVANAHSREQRMEVELAATSDGVITGIRGTVWAVLGGRLSGAACGPPWLSAAVMAGPYKVPNVDVSVVGVFTNRSPIGSYRGWGQPEATLVYERLVELLARKLGLDRNEVRRKNFPAPEEFPFPSTVFTYDSGRYAECLDLCLSGVEKNGWKERQAAARAEGRSVGIGYGFHVECTAFGPSRVLNAVGVQHSGFGQSVVRIDSTGRVTVYTGEVPMGQGIQTALAQVCAQSLGVPIEDVTVIAGDTDSCPYMGYGTGGSRAAALGGGAIIRAAEKLKKQIRDIGAHLLETAPEDLVIENGRVAVSGAPARSVSMAEIGNAAYRSVGKLPAGQTPTLEEREVMDPEDLAWAYGCTAVLVEVDRETGAVKVLDHLIAHDCGTVINPMIVEGQIHGGVAQSIGGALLEELVYGEDGQIQTTTFMDYLVPTATDMPPMQALHMETPAVHIPGGIKGVGEAGTIAVPAAIANAVDDALDDLDVTVTAIPITPPRLLAKIRAAQEQQS</sequence>
<dbReference type="FunFam" id="3.30.365.10:FF:000001">
    <property type="entry name" value="Xanthine dehydrogenase oxidase"/>
    <property type="match status" value="1"/>
</dbReference>
<evidence type="ECO:0000256" key="2">
    <source>
        <dbReference type="ARBA" id="ARBA00023002"/>
    </source>
</evidence>
<dbReference type="SUPFAM" id="SSF54665">
    <property type="entry name" value="CO dehydrogenase molybdoprotein N-domain-like"/>
    <property type="match status" value="1"/>
</dbReference>
<reference evidence="5 6" key="1">
    <citation type="submission" date="2020-04" db="EMBL/GenBank/DDBJ databases">
        <authorList>
            <person name="Klaysubun C."/>
            <person name="Duangmal K."/>
            <person name="Lipun K."/>
        </authorList>
    </citation>
    <scope>NUCLEOTIDE SEQUENCE [LARGE SCALE GENOMIC DNA]</scope>
    <source>
        <strain evidence="5 6">DSM 45300</strain>
    </source>
</reference>
<dbReference type="InterPro" id="IPR036856">
    <property type="entry name" value="Ald_Oxase/Xan_DH_a/b_sf"/>
</dbReference>
<name>A0A848DPA3_9PSEU</name>
<dbReference type="SMART" id="SM01008">
    <property type="entry name" value="Ald_Xan_dh_C"/>
    <property type="match status" value="1"/>
</dbReference>
<feature type="domain" description="Aldehyde oxidase/xanthine dehydrogenase a/b hammerhead" evidence="4">
    <location>
        <begin position="35"/>
        <end position="150"/>
    </location>
</feature>
<evidence type="ECO:0000256" key="1">
    <source>
        <dbReference type="ARBA" id="ARBA00022505"/>
    </source>
</evidence>
<protein>
    <submittedName>
        <fullName evidence="5">Xanthine dehydrogenase family protein molybdopterin-binding subunit</fullName>
    </submittedName>
</protein>
<dbReference type="InterPro" id="IPR000674">
    <property type="entry name" value="Ald_Oxase/Xan_DH_a/b"/>
</dbReference>
<keyword evidence="2" id="KW-0560">Oxidoreductase</keyword>
<dbReference type="GO" id="GO:0005506">
    <property type="term" value="F:iron ion binding"/>
    <property type="evidence" value="ECO:0007669"/>
    <property type="project" value="InterPro"/>
</dbReference>
<accession>A0A848DPA3</accession>
<dbReference type="InterPro" id="IPR008274">
    <property type="entry name" value="AldOxase/xan_DH_MoCoBD1"/>
</dbReference>
<dbReference type="SUPFAM" id="SSF56003">
    <property type="entry name" value="Molybdenum cofactor-binding domain"/>
    <property type="match status" value="1"/>
</dbReference>